<dbReference type="Pfam" id="PF01075">
    <property type="entry name" value="Glyco_transf_9"/>
    <property type="match status" value="1"/>
</dbReference>
<dbReference type="InterPro" id="IPR002201">
    <property type="entry name" value="Glyco_trans_9"/>
</dbReference>
<evidence type="ECO:0000313" key="4">
    <source>
        <dbReference type="Proteomes" id="UP000326344"/>
    </source>
</evidence>
<keyword evidence="4" id="KW-1185">Reference proteome</keyword>
<dbReference type="PANTHER" id="PTHR30160">
    <property type="entry name" value="TETRAACYLDISACCHARIDE 4'-KINASE-RELATED"/>
    <property type="match status" value="1"/>
</dbReference>
<organism evidence="3 4">
    <name type="scientific">Larkinella humicola</name>
    <dbReference type="NCBI Taxonomy" id="2607654"/>
    <lineage>
        <taxon>Bacteria</taxon>
        <taxon>Pseudomonadati</taxon>
        <taxon>Bacteroidota</taxon>
        <taxon>Cytophagia</taxon>
        <taxon>Cytophagales</taxon>
        <taxon>Spirosomataceae</taxon>
        <taxon>Larkinella</taxon>
    </lineage>
</organism>
<sequence>MNQPARFLIVQTAFIGDVILATSLVEKLHFHFPDATIDFLLRKGNEGLLKNNPHVNDVLIWDKKNGKYRDLLRLIRLIRSRRYDKVINLQRFGATGLLTALSGAEETVGFEKNPFSRFFTHRIEHRIAPDVHEINRNTELVSWFTNHTALKPRLYPSPGDFERVKPYQTQPYICLAPTSVWFTKQYPEEKWMDFLRQIPPSLTVYLLGAPSDSEAAERIRQGVGSERVVNLSGKLSFLESAALMKGAQMNYVNDSAPLHLATAVNAPTTAIFCSTIPQFGFGPLADDSQRIEIEEMLDCRPCGLHGRKTCPLGHFQCAYGIRTEQLIQRLPR</sequence>
<evidence type="ECO:0000313" key="3">
    <source>
        <dbReference type="EMBL" id="KAA9349895.1"/>
    </source>
</evidence>
<dbReference type="Gene3D" id="3.40.50.2000">
    <property type="entry name" value="Glycogen Phosphorylase B"/>
    <property type="match status" value="2"/>
</dbReference>
<keyword evidence="1" id="KW-0328">Glycosyltransferase</keyword>
<accession>A0A5N1JBV8</accession>
<protein>
    <submittedName>
        <fullName evidence="3">Glycosyltransferase family 9 protein</fullName>
    </submittedName>
</protein>
<reference evidence="3 4" key="1">
    <citation type="submission" date="2019-09" db="EMBL/GenBank/DDBJ databases">
        <title>Genome Sequence of Larkinella sp MA1.</title>
        <authorList>
            <person name="Srinivasan S."/>
        </authorList>
    </citation>
    <scope>NUCLEOTIDE SEQUENCE [LARGE SCALE GENOMIC DNA]</scope>
    <source>
        <strain evidence="3 4">MA1</strain>
    </source>
</reference>
<comment type="caution">
    <text evidence="3">The sequence shown here is derived from an EMBL/GenBank/DDBJ whole genome shotgun (WGS) entry which is preliminary data.</text>
</comment>
<dbReference type="RefSeq" id="WP_150879528.1">
    <property type="nucleotide sequence ID" value="NZ_VTWS01000005.1"/>
</dbReference>
<dbReference type="GO" id="GO:0009244">
    <property type="term" value="P:lipopolysaccharide core region biosynthetic process"/>
    <property type="evidence" value="ECO:0007669"/>
    <property type="project" value="TreeGrafter"/>
</dbReference>
<dbReference type="CDD" id="cd03789">
    <property type="entry name" value="GT9_LPS_heptosyltransferase"/>
    <property type="match status" value="1"/>
</dbReference>
<dbReference type="InterPro" id="IPR051199">
    <property type="entry name" value="LPS_LOS_Heptosyltrfase"/>
</dbReference>
<dbReference type="Proteomes" id="UP000326344">
    <property type="component" value="Unassembled WGS sequence"/>
</dbReference>
<dbReference type="SUPFAM" id="SSF53756">
    <property type="entry name" value="UDP-Glycosyltransferase/glycogen phosphorylase"/>
    <property type="match status" value="1"/>
</dbReference>
<dbReference type="AlphaFoldDB" id="A0A5N1JBV8"/>
<evidence type="ECO:0000256" key="1">
    <source>
        <dbReference type="ARBA" id="ARBA00022676"/>
    </source>
</evidence>
<proteinExistence type="predicted"/>
<name>A0A5N1JBV8_9BACT</name>
<dbReference type="GO" id="GO:0008713">
    <property type="term" value="F:ADP-heptose-lipopolysaccharide heptosyltransferase activity"/>
    <property type="evidence" value="ECO:0007669"/>
    <property type="project" value="TreeGrafter"/>
</dbReference>
<keyword evidence="2 3" id="KW-0808">Transferase</keyword>
<gene>
    <name evidence="3" type="ORF">F0P93_20860</name>
</gene>
<dbReference type="EMBL" id="VTWS01000005">
    <property type="protein sequence ID" value="KAA9349895.1"/>
    <property type="molecule type" value="Genomic_DNA"/>
</dbReference>
<evidence type="ECO:0000256" key="2">
    <source>
        <dbReference type="ARBA" id="ARBA00022679"/>
    </source>
</evidence>
<dbReference type="GO" id="GO:0005829">
    <property type="term" value="C:cytosol"/>
    <property type="evidence" value="ECO:0007669"/>
    <property type="project" value="TreeGrafter"/>
</dbReference>
<dbReference type="PANTHER" id="PTHR30160:SF1">
    <property type="entry name" value="LIPOPOLYSACCHARIDE 1,2-N-ACETYLGLUCOSAMINETRANSFERASE-RELATED"/>
    <property type="match status" value="1"/>
</dbReference>